<gene>
    <name evidence="3" type="ORF">GA0111570_10368</name>
</gene>
<dbReference type="AlphaFoldDB" id="A0A1G6GFS0"/>
<evidence type="ECO:0000259" key="1">
    <source>
        <dbReference type="Pfam" id="PF01656"/>
    </source>
</evidence>
<dbReference type="GO" id="GO:0016887">
    <property type="term" value="F:ATP hydrolysis activity"/>
    <property type="evidence" value="ECO:0007669"/>
    <property type="project" value="TreeGrafter"/>
</dbReference>
<dbReference type="InterPro" id="IPR022521">
    <property type="entry name" value="Rv3660c"/>
</dbReference>
<dbReference type="GO" id="GO:0051782">
    <property type="term" value="P:negative regulation of cell division"/>
    <property type="evidence" value="ECO:0007669"/>
    <property type="project" value="TreeGrafter"/>
</dbReference>
<dbReference type="Pfam" id="PF26563">
    <property type="entry name" value="Rv3660c_N"/>
    <property type="match status" value="1"/>
</dbReference>
<dbReference type="InterPro" id="IPR002586">
    <property type="entry name" value="CobQ/CobB/MinD/ParA_Nub-bd_dom"/>
</dbReference>
<accession>A0A1G6GFS0</accession>
<evidence type="ECO:0000259" key="2">
    <source>
        <dbReference type="Pfam" id="PF26563"/>
    </source>
</evidence>
<dbReference type="SUPFAM" id="SSF52540">
    <property type="entry name" value="P-loop containing nucleoside triphosphate hydrolases"/>
    <property type="match status" value="1"/>
</dbReference>
<keyword evidence="4" id="KW-1185">Reference proteome</keyword>
<reference evidence="3 4" key="1">
    <citation type="submission" date="2016-06" db="EMBL/GenBank/DDBJ databases">
        <authorList>
            <person name="Olsen C.W."/>
            <person name="Carey S."/>
            <person name="Hinshaw L."/>
            <person name="Karasin A.I."/>
        </authorList>
    </citation>
    <scope>NUCLEOTIDE SEQUENCE [LARGE SCALE GENOMIC DNA]</scope>
    <source>
        <strain evidence="3 4">LZ-22</strain>
    </source>
</reference>
<sequence>MMVGERADLVRAVESVTATLASPAPQTLPAAHLPARWGTAATILVGIDAAAVVADLGLPPRSGVHLLGGEEDLAELGRWSGPIGASLIVVPRDSALLGRALQGGRVPDAARTVAVVSGGGGAGASTTAAGLAGAAALDGHSAVLVDLDPWGGGLDLLVGAEGRPGWRWDDLARARGGLGSLTGRLPGSEGVDVVTMGRSGHQRLPDEEAVDCVLAAARASYDLVVLDVAPSRPWVEHLARAASALLVAGPGIRQVAAARQVAIDCAEDGLDLWVVARVGPGAGAEPVSGLAGEALELPVAGTIPHDRRLPLAAERGDAPWRVARRAWTRACAQALAQTGAFESGSGALR</sequence>
<dbReference type="GO" id="GO:0005829">
    <property type="term" value="C:cytosol"/>
    <property type="evidence" value="ECO:0007669"/>
    <property type="project" value="TreeGrafter"/>
</dbReference>
<dbReference type="GO" id="GO:0009898">
    <property type="term" value="C:cytoplasmic side of plasma membrane"/>
    <property type="evidence" value="ECO:0007669"/>
    <property type="project" value="TreeGrafter"/>
</dbReference>
<protein>
    <submittedName>
        <fullName evidence="3">Helicase/secretion neighborhood CpaE-like protein</fullName>
    </submittedName>
</protein>
<feature type="domain" description="CobQ/CobB/MinD/ParA nucleotide binding" evidence="1">
    <location>
        <begin position="113"/>
        <end position="317"/>
    </location>
</feature>
<dbReference type="STRING" id="1577474.GA0111570_10368"/>
<dbReference type="InterPro" id="IPR059050">
    <property type="entry name" value="Rv3660c_N"/>
</dbReference>
<keyword evidence="3" id="KW-0347">Helicase</keyword>
<keyword evidence="3" id="KW-0067">ATP-binding</keyword>
<dbReference type="InterPro" id="IPR027417">
    <property type="entry name" value="P-loop_NTPase"/>
</dbReference>
<evidence type="ECO:0000313" key="4">
    <source>
        <dbReference type="Proteomes" id="UP000199086"/>
    </source>
</evidence>
<dbReference type="EMBL" id="FMYF01000003">
    <property type="protein sequence ID" value="SDB80749.1"/>
    <property type="molecule type" value="Genomic_DNA"/>
</dbReference>
<dbReference type="PANTHER" id="PTHR43384">
    <property type="entry name" value="SEPTUM SITE-DETERMINING PROTEIN MIND HOMOLOG, CHLOROPLASTIC-RELATED"/>
    <property type="match status" value="1"/>
</dbReference>
<evidence type="ECO:0000313" key="3">
    <source>
        <dbReference type="EMBL" id="SDB80749.1"/>
    </source>
</evidence>
<name>A0A1G6GFS0_9ACTN</name>
<keyword evidence="3" id="KW-0378">Hydrolase</keyword>
<dbReference type="InterPro" id="IPR050625">
    <property type="entry name" value="ParA/MinD_ATPase"/>
</dbReference>
<proteinExistence type="predicted"/>
<dbReference type="PANTHER" id="PTHR43384:SF11">
    <property type="entry name" value="SEPTUM SITE DETERMINING PROTEIN"/>
    <property type="match status" value="1"/>
</dbReference>
<feature type="domain" description="Rv3660c-like CheY-like N-terminal" evidence="2">
    <location>
        <begin position="13"/>
        <end position="98"/>
    </location>
</feature>
<dbReference type="NCBIfam" id="TIGR03815">
    <property type="entry name" value="CpaE_hom_Actino"/>
    <property type="match status" value="1"/>
</dbReference>
<dbReference type="Gene3D" id="3.40.50.300">
    <property type="entry name" value="P-loop containing nucleotide triphosphate hydrolases"/>
    <property type="match status" value="1"/>
</dbReference>
<dbReference type="Proteomes" id="UP000199086">
    <property type="component" value="Unassembled WGS sequence"/>
</dbReference>
<dbReference type="Pfam" id="PF01656">
    <property type="entry name" value="CbiA"/>
    <property type="match status" value="1"/>
</dbReference>
<organism evidence="3 4">
    <name type="scientific">Raineyella antarctica</name>
    <dbReference type="NCBI Taxonomy" id="1577474"/>
    <lineage>
        <taxon>Bacteria</taxon>
        <taxon>Bacillati</taxon>
        <taxon>Actinomycetota</taxon>
        <taxon>Actinomycetes</taxon>
        <taxon>Propionibacteriales</taxon>
        <taxon>Propionibacteriaceae</taxon>
        <taxon>Raineyella</taxon>
    </lineage>
</organism>
<dbReference type="GO" id="GO:0004386">
    <property type="term" value="F:helicase activity"/>
    <property type="evidence" value="ECO:0007669"/>
    <property type="project" value="UniProtKB-KW"/>
</dbReference>
<keyword evidence="3" id="KW-0547">Nucleotide-binding</keyword>
<dbReference type="GO" id="GO:0005524">
    <property type="term" value="F:ATP binding"/>
    <property type="evidence" value="ECO:0007669"/>
    <property type="project" value="TreeGrafter"/>
</dbReference>